<dbReference type="RefSeq" id="WP_256945961.1">
    <property type="nucleotide sequence ID" value="NZ_JANHNZ010000016.1"/>
</dbReference>
<evidence type="ECO:0000313" key="2">
    <source>
        <dbReference type="EMBL" id="MCQ9210852.1"/>
    </source>
</evidence>
<evidence type="ECO:0008006" key="4">
    <source>
        <dbReference type="Google" id="ProtNLM"/>
    </source>
</evidence>
<feature type="transmembrane region" description="Helical" evidence="1">
    <location>
        <begin position="200"/>
        <end position="222"/>
    </location>
</feature>
<accession>A0ABT1WQN2</accession>
<proteinExistence type="predicted"/>
<keyword evidence="1" id="KW-0812">Transmembrane</keyword>
<feature type="transmembrane region" description="Helical" evidence="1">
    <location>
        <begin position="323"/>
        <end position="344"/>
    </location>
</feature>
<evidence type="ECO:0000313" key="3">
    <source>
        <dbReference type="Proteomes" id="UP001059480"/>
    </source>
</evidence>
<reference evidence="2" key="1">
    <citation type="submission" date="2022-07" db="EMBL/GenBank/DDBJ databases">
        <authorList>
            <person name="Jung M.-Y."/>
            <person name="Lee M."/>
        </authorList>
    </citation>
    <scope>NUCLEOTIDE SEQUENCE</scope>
    <source>
        <strain evidence="2">S8</strain>
    </source>
</reference>
<reference evidence="2" key="2">
    <citation type="journal article" date="2023" name="Curr. Microbiol.">
        <title>Granulicatella seriolae sp. nov., a Novel Facultative Anaerobe Isolated from Yellowtail Marine Fish.</title>
        <authorList>
            <person name="Lee M."/>
            <person name="Choi Y.J."/>
            <person name="Farooq A."/>
            <person name="Jeong J.B."/>
            <person name="Jung M.Y."/>
        </authorList>
    </citation>
    <scope>NUCLEOTIDE SEQUENCE</scope>
    <source>
        <strain evidence="2">S8</strain>
    </source>
</reference>
<keyword evidence="1" id="KW-1133">Transmembrane helix</keyword>
<dbReference type="Proteomes" id="UP001059480">
    <property type="component" value="Unassembled WGS sequence"/>
</dbReference>
<gene>
    <name evidence="2" type="ORF">NPA36_09925</name>
</gene>
<feature type="transmembrane region" description="Helical" evidence="1">
    <location>
        <begin position="613"/>
        <end position="640"/>
    </location>
</feature>
<organism evidence="2 3">
    <name type="scientific">Granulicatella seriolae</name>
    <dbReference type="NCBI Taxonomy" id="2967226"/>
    <lineage>
        <taxon>Bacteria</taxon>
        <taxon>Bacillati</taxon>
        <taxon>Bacillota</taxon>
        <taxon>Bacilli</taxon>
        <taxon>Lactobacillales</taxon>
        <taxon>Carnobacteriaceae</taxon>
        <taxon>Granulicatella</taxon>
    </lineage>
</organism>
<feature type="transmembrane region" description="Helical" evidence="1">
    <location>
        <begin position="281"/>
        <end position="303"/>
    </location>
</feature>
<reference evidence="2" key="3">
    <citation type="journal article" date="2023" name="Microbiol. Resour. Announc.">
        <title>Draft Genome Sequence of Granulicatella sp. Strain S8, Isolated from a Marine Fish, Seriola quinqueradiata.</title>
        <authorList>
            <person name="Lee M."/>
            <person name="Farooq A."/>
            <person name="Jeong J.B."/>
            <person name="Jung M.Y."/>
        </authorList>
    </citation>
    <scope>NUCLEOTIDE SEQUENCE</scope>
    <source>
        <strain evidence="2">S8</strain>
    </source>
</reference>
<evidence type="ECO:0000256" key="1">
    <source>
        <dbReference type="SAM" id="Phobius"/>
    </source>
</evidence>
<comment type="caution">
    <text evidence="2">The sequence shown here is derived from an EMBL/GenBank/DDBJ whole genome shotgun (WGS) entry which is preliminary data.</text>
</comment>
<keyword evidence="3" id="KW-1185">Reference proteome</keyword>
<feature type="transmembrane region" description="Helical" evidence="1">
    <location>
        <begin position="688"/>
        <end position="706"/>
    </location>
</feature>
<feature type="transmembrane region" description="Helical" evidence="1">
    <location>
        <begin position="664"/>
        <end position="682"/>
    </location>
</feature>
<keyword evidence="1" id="KW-0472">Membrane</keyword>
<sequence>MKKTMILFLSIISILISVAFALHKKAEENKYYDNIEVTNNSTHFYITNSTVSIDEQLSEFTSLSKHYNASIIRSSMLTDNDETYIYKSGIYSNDYFEQLGIQLASGKLPSSEEEFLANFTSGDAHQSGRIKSLFAEKKLIFGSLENFYKDHKMSVNGNYTLVADPKDKDEILNQLSMVFNLPKDELLRPTYGQAYGQGTIFLLALILSLIIMAIFCLMSAFYPISKLKEIGVMKLLGFKDIDIWIRLNKVTLLAPILFYLCTLPIQYILIPDSDVSYFLELSLFESAVFLIALVFSLVMLLIVRRYNLSDVLKNFFNLKFSLYFSYLLKFVVFVAVIAVIPLFIKELNTLQRDLKAKDFYEQQKQYLTLSEYQYIGDEFQQSLRGEGTLSIKLTNLYKELDKSANMGYVAINDFDGSVFNGSDINTAKFKDVRFNHSDNYVLMNANENYLKRINFDFPIPSSDIFSEKEITYLVPESLKKDFEKTELFIRIQLKAHLSDDSYDKIEDIPVRFIFYPDNDQEIFSENIHMIGEDKIFVKNPIIFCVNNTTIEKMTRSFQNSPISNPLRIEDTEENKAAISQAIINNQLENNSVQFQNILSSGFAQELFISQSSVGVWLTILFLAISVSVLASYYIILIILASKRKEMIVSRLLGYTFFDRYQNEIFYFTTIYIFGLIEIAILNRQALSLLAYLSLVLMDILIIFLMVNRHEKGALSAALKGDVR</sequence>
<dbReference type="EMBL" id="JANHNZ010000016">
    <property type="protein sequence ID" value="MCQ9210852.1"/>
    <property type="molecule type" value="Genomic_DNA"/>
</dbReference>
<protein>
    <recommendedName>
        <fullName evidence="4">DUF1430 domain-containing protein</fullName>
    </recommendedName>
</protein>
<feature type="transmembrane region" description="Helical" evidence="1">
    <location>
        <begin position="243"/>
        <end position="269"/>
    </location>
</feature>
<name>A0ABT1WQN2_9LACT</name>